<dbReference type="PANTHER" id="PTHR37792:SF1">
    <property type="entry name" value="RIBONUCLEASE MRP PROTEIN SUBUNIT RMP1"/>
    <property type="match status" value="1"/>
</dbReference>
<dbReference type="Proteomes" id="UP000249464">
    <property type="component" value="Unassembled WGS sequence"/>
</dbReference>
<accession>A0A2X0M7E5</accession>
<evidence type="ECO:0000256" key="1">
    <source>
        <dbReference type="SAM" id="MobiDB-lite"/>
    </source>
</evidence>
<name>A0A2X0M7E5_9BASI</name>
<proteinExistence type="predicted"/>
<dbReference type="AlphaFoldDB" id="A0A2X0M7E5"/>
<dbReference type="GO" id="GO:0042134">
    <property type="term" value="F:rRNA primary transcript binding"/>
    <property type="evidence" value="ECO:0007669"/>
    <property type="project" value="InterPro"/>
</dbReference>
<feature type="compositionally biased region" description="Acidic residues" evidence="1">
    <location>
        <begin position="291"/>
        <end position="302"/>
    </location>
</feature>
<dbReference type="GO" id="GO:0000172">
    <property type="term" value="C:ribonuclease MRP complex"/>
    <property type="evidence" value="ECO:0007669"/>
    <property type="project" value="InterPro"/>
</dbReference>
<gene>
    <name evidence="2" type="primary">BQ5605_C001g00699</name>
    <name evidence="2" type="ORF">BQ5605_C001G00699</name>
</gene>
<sequence>MIKRHLPTTVPIQDSTASTSLSAASLPGLVSSLRPLKRSLPQLQQEAALLRRFCYKNKNQHKANAWWKRIIHVDRVIGRLTDELKSLLVALGLDAETDQNATLEPSSLLVLFSRLPRASLVVTKAIEVLFSSSETLSQLVHSRAFLPFSLVLTSLHARLYAITLALQQDLAHAAQIVAKLIRSVESNEDLVEQARRHYRGLQPELREFAPNLDLTDLALASLTTSRLNSEQVSTDLTPIVISDNGPEGGVGDDVGTVISREELMRLARGKIATVEVVADSNKETIRGAPVPEEETPAPEQEDVATVSLPPPIDEVLKKKRRRDLATENLSKSRKVKKKKSKKDQDDQDEIDDIFG</sequence>
<evidence type="ECO:0000313" key="3">
    <source>
        <dbReference type="Proteomes" id="UP000249464"/>
    </source>
</evidence>
<dbReference type="InterPro" id="IPR047205">
    <property type="entry name" value="RMP1"/>
</dbReference>
<feature type="compositionally biased region" description="Basic residues" evidence="1">
    <location>
        <begin position="331"/>
        <end position="341"/>
    </location>
</feature>
<reference evidence="2 3" key="1">
    <citation type="submission" date="2016-11" db="EMBL/GenBank/DDBJ databases">
        <authorList>
            <person name="Jaros S."/>
            <person name="Januszkiewicz K."/>
            <person name="Wedrychowicz H."/>
        </authorList>
    </citation>
    <scope>NUCLEOTIDE SEQUENCE [LARGE SCALE GENOMIC DNA]</scope>
</reference>
<dbReference type="GO" id="GO:0000294">
    <property type="term" value="P:nuclear-transcribed mRNA catabolic process, RNase MRP-dependent"/>
    <property type="evidence" value="ECO:0007669"/>
    <property type="project" value="TreeGrafter"/>
</dbReference>
<dbReference type="EMBL" id="FQNC01000043">
    <property type="protein sequence ID" value="SGY48824.1"/>
    <property type="molecule type" value="Genomic_DNA"/>
</dbReference>
<feature type="compositionally biased region" description="Acidic residues" evidence="1">
    <location>
        <begin position="345"/>
        <end position="355"/>
    </location>
</feature>
<feature type="region of interest" description="Disordered" evidence="1">
    <location>
        <begin position="283"/>
        <end position="355"/>
    </location>
</feature>
<organism evidence="2 3">
    <name type="scientific">Microbotryum silenes-dioicae</name>
    <dbReference type="NCBI Taxonomy" id="796604"/>
    <lineage>
        <taxon>Eukaryota</taxon>
        <taxon>Fungi</taxon>
        <taxon>Dikarya</taxon>
        <taxon>Basidiomycota</taxon>
        <taxon>Pucciniomycotina</taxon>
        <taxon>Microbotryomycetes</taxon>
        <taxon>Microbotryales</taxon>
        <taxon>Microbotryaceae</taxon>
        <taxon>Microbotryum</taxon>
    </lineage>
</organism>
<protein>
    <submittedName>
        <fullName evidence="2">BQ5605_C001g00699 protein</fullName>
    </submittedName>
</protein>
<dbReference type="STRING" id="796604.A0A2X0M7E5"/>
<evidence type="ECO:0000313" key="2">
    <source>
        <dbReference type="EMBL" id="SGY48824.1"/>
    </source>
</evidence>
<dbReference type="PANTHER" id="PTHR37792">
    <property type="entry name" value="RIBONUCLEASE MRP PROTEIN SUBUNIT RMP1"/>
    <property type="match status" value="1"/>
</dbReference>
<dbReference type="GO" id="GO:0000466">
    <property type="term" value="P:maturation of 5.8S rRNA from tricistronic rRNA transcript (SSU-rRNA, 5.8S rRNA, LSU-rRNA)"/>
    <property type="evidence" value="ECO:0007669"/>
    <property type="project" value="TreeGrafter"/>
</dbReference>
<keyword evidence="3" id="KW-1185">Reference proteome</keyword>